<comment type="caution">
    <text evidence="2">The sequence shown here is derived from an EMBL/GenBank/DDBJ whole genome shotgun (WGS) entry which is preliminary data.</text>
</comment>
<dbReference type="InterPro" id="IPR025724">
    <property type="entry name" value="GAG-pre-integrase_dom"/>
</dbReference>
<dbReference type="EMBL" id="JACTNZ010000005">
    <property type="protein sequence ID" value="KAG5548569.1"/>
    <property type="molecule type" value="Genomic_DNA"/>
</dbReference>
<organism evidence="2 3">
    <name type="scientific">Rhododendron griersonianum</name>
    <dbReference type="NCBI Taxonomy" id="479676"/>
    <lineage>
        <taxon>Eukaryota</taxon>
        <taxon>Viridiplantae</taxon>
        <taxon>Streptophyta</taxon>
        <taxon>Embryophyta</taxon>
        <taxon>Tracheophyta</taxon>
        <taxon>Spermatophyta</taxon>
        <taxon>Magnoliopsida</taxon>
        <taxon>eudicotyledons</taxon>
        <taxon>Gunneridae</taxon>
        <taxon>Pentapetalae</taxon>
        <taxon>asterids</taxon>
        <taxon>Ericales</taxon>
        <taxon>Ericaceae</taxon>
        <taxon>Ericoideae</taxon>
        <taxon>Rhodoreae</taxon>
        <taxon>Rhododendron</taxon>
    </lineage>
</organism>
<dbReference type="PANTHER" id="PTHR34222">
    <property type="entry name" value="GAG_PRE-INTEGRS DOMAIN-CONTAINING PROTEIN"/>
    <property type="match status" value="1"/>
</dbReference>
<name>A0AAV6K880_9ERIC</name>
<evidence type="ECO:0000313" key="3">
    <source>
        <dbReference type="Proteomes" id="UP000823749"/>
    </source>
</evidence>
<protein>
    <recommendedName>
        <fullName evidence="1">GAG-pre-integrase domain-containing protein</fullName>
    </recommendedName>
</protein>
<dbReference type="PANTHER" id="PTHR34222:SF99">
    <property type="entry name" value="PROTEIN, PUTATIVE-RELATED"/>
    <property type="match status" value="1"/>
</dbReference>
<keyword evidence="3" id="KW-1185">Reference proteome</keyword>
<feature type="domain" description="GAG-pre-integrase" evidence="1">
    <location>
        <begin position="227"/>
        <end position="267"/>
    </location>
</feature>
<evidence type="ECO:0000313" key="2">
    <source>
        <dbReference type="EMBL" id="KAG5548569.1"/>
    </source>
</evidence>
<gene>
    <name evidence="2" type="ORF">RHGRI_014054</name>
</gene>
<dbReference type="AlphaFoldDB" id="A0AAV6K880"/>
<proteinExistence type="predicted"/>
<sequence length="294" mass="33181">MPELSSSIIYSESALDIWNDLKERFSQPNGTKIYQLKRSLYECKQAHLSVTAYFTLLKSIWDELASYDSPPPCTCGASKAISSYYQREQVMQFLYGLDESYAPLCSQLLLYEPLPSITKMYSFVLQEEKQRELSHTTFIKPEASALAANSNNASRNFTSLERIHSSHLILLLRDDQDLIVTIATMTDTLLPHVIRFMAILLRSKGLTNISMDLSSRKMIGVGNCYDGLYYLQVPTAALAASRPSFDLWHWRLGHPSTPRLSSIASLDSSVFISKEHTREEVATVDSAGGEVRRF</sequence>
<accession>A0AAV6K880</accession>
<evidence type="ECO:0000259" key="1">
    <source>
        <dbReference type="Pfam" id="PF13976"/>
    </source>
</evidence>
<dbReference type="Proteomes" id="UP000823749">
    <property type="component" value="Chromosome 5"/>
</dbReference>
<reference evidence="2" key="1">
    <citation type="submission" date="2020-08" db="EMBL/GenBank/DDBJ databases">
        <title>Plant Genome Project.</title>
        <authorList>
            <person name="Zhang R.-G."/>
        </authorList>
    </citation>
    <scope>NUCLEOTIDE SEQUENCE</scope>
    <source>
        <strain evidence="2">WSP0</strain>
        <tissue evidence="2">Leaf</tissue>
    </source>
</reference>
<dbReference type="Pfam" id="PF13976">
    <property type="entry name" value="gag_pre-integrs"/>
    <property type="match status" value="1"/>
</dbReference>